<accession>A0A8H6Y8F4</accession>
<sequence length="645" mass="71119">MPTIPLVDDVYGHIGRNLMEDHLRERMKAVPVDGPPTSFAPIKPSTTYPVGILGAGAGGLYAAMILEDLGIPYKIVEAQGDVGGRLYTHHFERDIGAPFNYFDVGAMRFPKTDSMNRVFNLFDDPKLNTPDIALGSRIKRFYFVGAGNNNTLLSYNGITIRQNNQPPLTDDVFRATDVVKDTDAARYIAAGTKAIVDDVIRPYGKALLNDLKDGTQDGWELMKSVEDHSTRSYMAFQYRPSSSLGLPATALPNDVINWCETFDKSTGWYDRSFSETVLEAIAFGWNPDPSVPPPNWFLVEGGSNKIAQAMATYIEKQKPDAIDFNSRINYIGMGKDGSNNIMEVKIDQRATSYKFSHVISTLPLTVLRTINIKNAGLSLMQSNALRELNYGPSVKIGMLFRTAWWTLGKDKDGNVLNIVGGQTYTDRPLRTVVYPSYGEVMAGKTSALIASYCWTDDATRLSALMGNDNKVLQEFVLTELADIHNVDLEYLRNQLVEMKPWSWSNAPYAMGAFAFFGPGKFKNLYTALTTPAGGNAFHFAGEAISVRHAWVEGALDSAWRAVAELLIHSGADEATRKKFTDNWGINLEWVTSSALVRRNAPTKPGDLPTSHLPVLKNPRLDTTLFSLESSLLVHQLAAAEATAAA</sequence>
<dbReference type="AlphaFoldDB" id="A0A8H6Y8F4"/>
<name>A0A8H6Y8F4_9AGAR</name>
<dbReference type="OrthoDB" id="7777654at2759"/>
<dbReference type="SUPFAM" id="SSF51905">
    <property type="entry name" value="FAD/NAD(P)-binding domain"/>
    <property type="match status" value="1"/>
</dbReference>
<evidence type="ECO:0000313" key="2">
    <source>
        <dbReference type="EMBL" id="KAF7354076.1"/>
    </source>
</evidence>
<dbReference type="SUPFAM" id="SSF54373">
    <property type="entry name" value="FAD-linked reductases, C-terminal domain"/>
    <property type="match status" value="1"/>
</dbReference>
<gene>
    <name evidence="2" type="ORF">MVEN_01095000</name>
</gene>
<dbReference type="Gene3D" id="3.50.50.60">
    <property type="entry name" value="FAD/NAD(P)-binding domain"/>
    <property type="match status" value="1"/>
</dbReference>
<evidence type="ECO:0000259" key="1">
    <source>
        <dbReference type="Pfam" id="PF01593"/>
    </source>
</evidence>
<feature type="domain" description="Amine oxidase" evidence="1">
    <location>
        <begin position="58"/>
        <end position="566"/>
    </location>
</feature>
<dbReference type="Proteomes" id="UP000620124">
    <property type="component" value="Unassembled WGS sequence"/>
</dbReference>
<dbReference type="Gene3D" id="1.10.10.1620">
    <property type="match status" value="1"/>
</dbReference>
<dbReference type="InterPro" id="IPR002937">
    <property type="entry name" value="Amino_oxidase"/>
</dbReference>
<dbReference type="Pfam" id="PF01593">
    <property type="entry name" value="Amino_oxidase"/>
    <property type="match status" value="1"/>
</dbReference>
<evidence type="ECO:0000313" key="3">
    <source>
        <dbReference type="Proteomes" id="UP000620124"/>
    </source>
</evidence>
<comment type="caution">
    <text evidence="2">The sequence shown here is derived from an EMBL/GenBank/DDBJ whole genome shotgun (WGS) entry which is preliminary data.</text>
</comment>
<organism evidence="2 3">
    <name type="scientific">Mycena venus</name>
    <dbReference type="NCBI Taxonomy" id="2733690"/>
    <lineage>
        <taxon>Eukaryota</taxon>
        <taxon>Fungi</taxon>
        <taxon>Dikarya</taxon>
        <taxon>Basidiomycota</taxon>
        <taxon>Agaricomycotina</taxon>
        <taxon>Agaricomycetes</taxon>
        <taxon>Agaricomycetidae</taxon>
        <taxon>Agaricales</taxon>
        <taxon>Marasmiineae</taxon>
        <taxon>Mycenaceae</taxon>
        <taxon>Mycena</taxon>
    </lineage>
</organism>
<dbReference type="Gene3D" id="3.90.660.10">
    <property type="match status" value="1"/>
</dbReference>
<proteinExistence type="predicted"/>
<dbReference type="GO" id="GO:0009063">
    <property type="term" value="P:amino acid catabolic process"/>
    <property type="evidence" value="ECO:0007669"/>
    <property type="project" value="TreeGrafter"/>
</dbReference>
<dbReference type="GO" id="GO:0001716">
    <property type="term" value="F:L-amino-acid oxidase activity"/>
    <property type="evidence" value="ECO:0007669"/>
    <property type="project" value="TreeGrafter"/>
</dbReference>
<reference evidence="2" key="1">
    <citation type="submission" date="2020-05" db="EMBL/GenBank/DDBJ databases">
        <title>Mycena genomes resolve the evolution of fungal bioluminescence.</title>
        <authorList>
            <person name="Tsai I.J."/>
        </authorList>
    </citation>
    <scope>NUCLEOTIDE SEQUENCE</scope>
    <source>
        <strain evidence="2">CCC161011</strain>
    </source>
</reference>
<protein>
    <recommendedName>
        <fullName evidence="1">Amine oxidase domain-containing protein</fullName>
    </recommendedName>
</protein>
<keyword evidence="3" id="KW-1185">Reference proteome</keyword>
<dbReference type="PANTHER" id="PTHR10742:SF342">
    <property type="entry name" value="AMINE OXIDASE"/>
    <property type="match status" value="1"/>
</dbReference>
<dbReference type="PANTHER" id="PTHR10742">
    <property type="entry name" value="FLAVIN MONOAMINE OXIDASE"/>
    <property type="match status" value="1"/>
</dbReference>
<dbReference type="InterPro" id="IPR050281">
    <property type="entry name" value="Flavin_monoamine_oxidase"/>
</dbReference>
<dbReference type="InterPro" id="IPR036188">
    <property type="entry name" value="FAD/NAD-bd_sf"/>
</dbReference>
<dbReference type="EMBL" id="JACAZI010000008">
    <property type="protein sequence ID" value="KAF7354076.1"/>
    <property type="molecule type" value="Genomic_DNA"/>
</dbReference>